<dbReference type="CDD" id="cd09827">
    <property type="entry name" value="PET_Prickle"/>
    <property type="match status" value="1"/>
</dbReference>
<sequence length="882" mass="99950">QLTASGEPERGQPCNTCGDQCPGFALHKWRKICLHCKCSQEEHIVTVMPLEMEKTVTKLMFDFQRNSTSDDDSGCALEEYAWVPPGLKPEQVHQYYSCLPEDKVPYVNSPGEKSRIKQLLHQLPPHDNEVRYCNSLDEEEKRELKLFSNQRKRENLGRGNVRPFPVTMTGAICEQCGGQINGGDMAVFASRAGHGVCWHPPCFICSVCNELLVDLIYFYQDGKIYCGRHHAECLKPRCAACDEIIFADECTEAEGRHWHMKHFCCFECETVLGGQRYIMKDGRPYCCSCFESLYAEYCDTCAQHIGIDQGQMTYDGQHWHATETCFCCAQCKKSLLGRPFLPKQGQIFCSRACSIGDDPNGSDSSDSAFQSARAKESRRSAKIGKNKGKGEEGARSPCNQLQVTSNRLSTDVDPLSLQMDLLSLASQTPSLNRDHLWRSRDELYHYGGKMEQSQSQTPLQLLSQCNIRTSYNPTQVPGSQSDLWAKHFSNQKRSSSLAMKSHGGSFIQDCREDYYSGRLRSQESYSDMSNQSFPETRGNVKVPKYEEEEEGGMPASQCRTRHPINALKFTEDLTPTEQTPRGSMESLALSNATGLSADGGAKRQEHLSRFSMPDLSKDSGMNVSEKMSNMGTLNSSMQFRSAESVRSLLSVQQYQDMEPTLHDLASPLGYQERPSHGRMHQSFDYGSGVPAGKLGPQEIPRHTPMSERTRRRTVLRDDERHYRPHRPRRSRRSRSDNALHLASEQCYRLKERPSLRARDDYDPFMHQRSCRETMEQGPCRDVYGHCPRTVSDLALQNHLGERWGPYFAEYDWCSTCSSSSESDNEGYFLGEPIPQPARLRYVTSEELLHKYGSYSMPKSSTVGARGQLHSRKRQKSKNCIIS</sequence>
<dbReference type="CDD" id="cd09420">
    <property type="entry name" value="LIM3_Prickle"/>
    <property type="match status" value="1"/>
</dbReference>
<feature type="compositionally biased region" description="Polar residues" evidence="7">
    <location>
        <begin position="522"/>
        <end position="534"/>
    </location>
</feature>
<dbReference type="Pfam" id="PF00412">
    <property type="entry name" value="LIM"/>
    <property type="match status" value="3"/>
</dbReference>
<dbReference type="InterPro" id="IPR001781">
    <property type="entry name" value="Znf_LIM"/>
</dbReference>
<dbReference type="SUPFAM" id="SSF57716">
    <property type="entry name" value="Glucocorticoid receptor-like (DNA-binding domain)"/>
    <property type="match status" value="2"/>
</dbReference>
<feature type="region of interest" description="Disordered" evidence="7">
    <location>
        <begin position="594"/>
        <end position="620"/>
    </location>
</feature>
<evidence type="ECO:0000256" key="7">
    <source>
        <dbReference type="SAM" id="MobiDB-lite"/>
    </source>
</evidence>
<feature type="non-terminal residue" evidence="10">
    <location>
        <position position="1"/>
    </location>
</feature>
<evidence type="ECO:0000313" key="11">
    <source>
        <dbReference type="Proteomes" id="UP000564784"/>
    </source>
</evidence>
<feature type="compositionally biased region" description="Basic residues" evidence="7">
    <location>
        <begin position="722"/>
        <end position="732"/>
    </location>
</feature>
<dbReference type="PROSITE" id="PS00478">
    <property type="entry name" value="LIM_DOMAIN_1"/>
    <property type="match status" value="1"/>
</dbReference>
<dbReference type="InterPro" id="IPR033727">
    <property type="entry name" value="LIM3_prickle"/>
</dbReference>
<gene>
    <name evidence="10" type="primary">Prickle2</name>
    <name evidence="10" type="ORF">LOXCUR_R05261</name>
</gene>
<dbReference type="PROSITE" id="PS51303">
    <property type="entry name" value="PET"/>
    <property type="match status" value="1"/>
</dbReference>
<accession>A0A7K7IZC0</accession>
<dbReference type="AlphaFoldDB" id="A0A7K7IZC0"/>
<evidence type="ECO:0000256" key="6">
    <source>
        <dbReference type="PROSITE-ProRule" id="PRU00125"/>
    </source>
</evidence>
<evidence type="ECO:0000313" key="10">
    <source>
        <dbReference type="EMBL" id="NWY99640.1"/>
    </source>
</evidence>
<dbReference type="FunFam" id="2.10.110.10:FF:000035">
    <property type="entry name" value="prickle-like protein 2 isoform X1"/>
    <property type="match status" value="1"/>
</dbReference>
<feature type="domain" description="PET" evidence="9">
    <location>
        <begin position="61"/>
        <end position="169"/>
    </location>
</feature>
<evidence type="ECO:0000256" key="4">
    <source>
        <dbReference type="ARBA" id="ARBA00022833"/>
    </source>
</evidence>
<feature type="domain" description="LIM zinc-binding" evidence="8">
    <location>
        <begin position="236"/>
        <end position="296"/>
    </location>
</feature>
<keyword evidence="3" id="KW-0677">Repeat</keyword>
<protein>
    <submittedName>
        <fullName evidence="10">PRIC2 protein</fullName>
    </submittedName>
</protein>
<dbReference type="InterPro" id="IPR010442">
    <property type="entry name" value="PET_domain"/>
</dbReference>
<feature type="compositionally biased region" description="Low complexity" evidence="7">
    <location>
        <begin position="358"/>
        <end position="367"/>
    </location>
</feature>
<evidence type="ECO:0000256" key="2">
    <source>
        <dbReference type="ARBA" id="ARBA00022723"/>
    </source>
</evidence>
<dbReference type="GO" id="GO:0008270">
    <property type="term" value="F:zinc ion binding"/>
    <property type="evidence" value="ECO:0007669"/>
    <property type="project" value="InterPro"/>
</dbReference>
<dbReference type="PROSITE" id="PS50023">
    <property type="entry name" value="LIM_DOMAIN_2"/>
    <property type="match status" value="2"/>
</dbReference>
<evidence type="ECO:0000259" key="8">
    <source>
        <dbReference type="PROSITE" id="PS50023"/>
    </source>
</evidence>
<keyword evidence="5 6" id="KW-0440">LIM domain</keyword>
<dbReference type="CDD" id="cd09418">
    <property type="entry name" value="LIM2_Prickle"/>
    <property type="match status" value="1"/>
</dbReference>
<dbReference type="FunFam" id="2.10.110.10:FF:000005">
    <property type="entry name" value="Testin isoform 1"/>
    <property type="match status" value="1"/>
</dbReference>
<dbReference type="InterPro" id="IPR047120">
    <property type="entry name" value="Pk/Esn/Tes"/>
</dbReference>
<evidence type="ECO:0000259" key="9">
    <source>
        <dbReference type="PROSITE" id="PS51303"/>
    </source>
</evidence>
<dbReference type="InterPro" id="IPR033726">
    <property type="entry name" value="LIM2_prickle"/>
</dbReference>
<keyword evidence="2 6" id="KW-0479">Metal-binding</keyword>
<name>A0A7K7IZC0_LOXCU</name>
<dbReference type="Proteomes" id="UP000564784">
    <property type="component" value="Unassembled WGS sequence"/>
</dbReference>
<dbReference type="EMBL" id="VZSM01004910">
    <property type="protein sequence ID" value="NWY99640.1"/>
    <property type="molecule type" value="Genomic_DNA"/>
</dbReference>
<keyword evidence="11" id="KW-1185">Reference proteome</keyword>
<dbReference type="Pfam" id="PF06297">
    <property type="entry name" value="PET"/>
    <property type="match status" value="1"/>
</dbReference>
<comment type="similarity">
    <text evidence="1">Belongs to the prickle / espinas / testin family.</text>
</comment>
<dbReference type="Gene3D" id="2.10.110.10">
    <property type="entry name" value="Cysteine Rich Protein"/>
    <property type="match status" value="3"/>
</dbReference>
<feature type="domain" description="LIM zinc-binding" evidence="8">
    <location>
        <begin position="171"/>
        <end position="235"/>
    </location>
</feature>
<dbReference type="InterPro" id="IPR033725">
    <property type="entry name" value="LIM1_prickle"/>
</dbReference>
<feature type="region of interest" description="Disordered" evidence="7">
    <location>
        <begin position="358"/>
        <end position="403"/>
    </location>
</feature>
<evidence type="ECO:0000256" key="3">
    <source>
        <dbReference type="ARBA" id="ARBA00022737"/>
    </source>
</evidence>
<feature type="region of interest" description="Disordered" evidence="7">
    <location>
        <begin position="522"/>
        <end position="558"/>
    </location>
</feature>
<evidence type="ECO:0000256" key="5">
    <source>
        <dbReference type="ARBA" id="ARBA00023038"/>
    </source>
</evidence>
<evidence type="ECO:0000256" key="1">
    <source>
        <dbReference type="ARBA" id="ARBA00008268"/>
    </source>
</evidence>
<reference evidence="10 11" key="1">
    <citation type="submission" date="2019-09" db="EMBL/GenBank/DDBJ databases">
        <title>Bird 10,000 Genomes (B10K) Project - Family phase.</title>
        <authorList>
            <person name="Zhang G."/>
        </authorList>
    </citation>
    <scope>NUCLEOTIDE SEQUENCE [LARGE SCALE GENOMIC DNA]</scope>
    <source>
        <strain evidence="10">OUT-0011</strain>
        <tissue evidence="10">Muscle</tissue>
    </source>
</reference>
<feature type="region of interest" description="Disordered" evidence="7">
    <location>
        <begin position="858"/>
        <end position="882"/>
    </location>
</feature>
<organism evidence="10 11">
    <name type="scientific">Loxia curvirostra</name>
    <name type="common">Red crossbill</name>
    <dbReference type="NCBI Taxonomy" id="64802"/>
    <lineage>
        <taxon>Eukaryota</taxon>
        <taxon>Metazoa</taxon>
        <taxon>Chordata</taxon>
        <taxon>Craniata</taxon>
        <taxon>Vertebrata</taxon>
        <taxon>Euteleostomi</taxon>
        <taxon>Archelosauria</taxon>
        <taxon>Archosauria</taxon>
        <taxon>Dinosauria</taxon>
        <taxon>Saurischia</taxon>
        <taxon>Theropoda</taxon>
        <taxon>Coelurosauria</taxon>
        <taxon>Aves</taxon>
        <taxon>Neognathae</taxon>
        <taxon>Neoaves</taxon>
        <taxon>Telluraves</taxon>
        <taxon>Australaves</taxon>
        <taxon>Passeriformes</taxon>
        <taxon>Passeroidea</taxon>
        <taxon>Fringillidae</taxon>
        <taxon>Carduelinae</taxon>
        <taxon>Loxia</taxon>
    </lineage>
</organism>
<feature type="region of interest" description="Disordered" evidence="7">
    <location>
        <begin position="691"/>
        <end position="737"/>
    </location>
</feature>
<proteinExistence type="inferred from homology"/>
<dbReference type="CDD" id="cd09415">
    <property type="entry name" value="LIM1_Prickle"/>
    <property type="match status" value="1"/>
</dbReference>
<feature type="non-terminal residue" evidence="10">
    <location>
        <position position="882"/>
    </location>
</feature>
<dbReference type="PANTHER" id="PTHR24211:SF18">
    <property type="entry name" value="PRICKLE-LIKE PROTEIN 2"/>
    <property type="match status" value="1"/>
</dbReference>
<dbReference type="SMART" id="SM00132">
    <property type="entry name" value="LIM"/>
    <property type="match status" value="3"/>
</dbReference>
<dbReference type="FunFam" id="2.10.110.10:FF:000022">
    <property type="entry name" value="prickle-like protein 2 isoform X1"/>
    <property type="match status" value="1"/>
</dbReference>
<feature type="compositionally biased region" description="Basic and acidic residues" evidence="7">
    <location>
        <begin position="699"/>
        <end position="721"/>
    </location>
</feature>
<comment type="caution">
    <text evidence="10">The sequence shown here is derived from an EMBL/GenBank/DDBJ whole genome shotgun (WGS) entry which is preliminary data.</text>
</comment>
<dbReference type="InterPro" id="IPR033723">
    <property type="entry name" value="PET_prickle"/>
</dbReference>
<dbReference type="PANTHER" id="PTHR24211">
    <property type="entry name" value="LIM DOMAIN-CONTAINING PROTEIN"/>
    <property type="match status" value="1"/>
</dbReference>
<keyword evidence="4 6" id="KW-0862">Zinc</keyword>
<dbReference type="OrthoDB" id="10069167at2759"/>